<dbReference type="EMBL" id="JACJFM010000013">
    <property type="protein sequence ID" value="MBB1487215.1"/>
    <property type="molecule type" value="Genomic_DNA"/>
</dbReference>
<dbReference type="PROSITE" id="PS50883">
    <property type="entry name" value="EAL"/>
    <property type="match status" value="1"/>
</dbReference>
<dbReference type="EC" id="3.1.4.52" evidence="1"/>
<feature type="transmembrane region" description="Helical" evidence="3">
    <location>
        <begin position="353"/>
        <end position="373"/>
    </location>
</feature>
<evidence type="ECO:0000259" key="4">
    <source>
        <dbReference type="PROSITE" id="PS50883"/>
    </source>
</evidence>
<keyword evidence="2" id="KW-0973">c-di-GMP</keyword>
<evidence type="ECO:0000256" key="2">
    <source>
        <dbReference type="ARBA" id="ARBA00022636"/>
    </source>
</evidence>
<evidence type="ECO:0000256" key="1">
    <source>
        <dbReference type="ARBA" id="ARBA00012282"/>
    </source>
</evidence>
<dbReference type="GO" id="GO:0071111">
    <property type="term" value="F:cyclic-guanylate-specific phosphodiesterase activity"/>
    <property type="evidence" value="ECO:0007669"/>
    <property type="project" value="UniProtKB-EC"/>
</dbReference>
<dbReference type="InterPro" id="IPR052155">
    <property type="entry name" value="Biofilm_reg_signaling"/>
</dbReference>
<dbReference type="Pfam" id="PF00563">
    <property type="entry name" value="EAL"/>
    <property type="match status" value="1"/>
</dbReference>
<feature type="transmembrane region" description="Helical" evidence="3">
    <location>
        <begin position="7"/>
        <end position="26"/>
    </location>
</feature>
<evidence type="ECO:0000259" key="5">
    <source>
        <dbReference type="PROSITE" id="PS50887"/>
    </source>
</evidence>
<dbReference type="InterPro" id="IPR035919">
    <property type="entry name" value="EAL_sf"/>
</dbReference>
<feature type="transmembrane region" description="Helical" evidence="3">
    <location>
        <begin position="327"/>
        <end position="347"/>
    </location>
</feature>
<evidence type="ECO:0000256" key="3">
    <source>
        <dbReference type="SAM" id="Phobius"/>
    </source>
</evidence>
<accession>A0A839IPN3</accession>
<dbReference type="PANTHER" id="PTHR44757">
    <property type="entry name" value="DIGUANYLATE CYCLASE DGCP"/>
    <property type="match status" value="1"/>
</dbReference>
<dbReference type="AlphaFoldDB" id="A0A839IPN3"/>
<dbReference type="CDD" id="cd01949">
    <property type="entry name" value="GGDEF"/>
    <property type="match status" value="1"/>
</dbReference>
<gene>
    <name evidence="6" type="ORF">H4O21_11405</name>
</gene>
<dbReference type="SUPFAM" id="SSF141868">
    <property type="entry name" value="EAL domain-like"/>
    <property type="match status" value="1"/>
</dbReference>
<dbReference type="InterPro" id="IPR000160">
    <property type="entry name" value="GGDEF_dom"/>
</dbReference>
<keyword evidence="3" id="KW-0812">Transmembrane</keyword>
<dbReference type="FunFam" id="3.20.20.450:FF:000001">
    <property type="entry name" value="Cyclic di-GMP phosphodiesterase yahA"/>
    <property type="match status" value="1"/>
</dbReference>
<dbReference type="SMART" id="SM00267">
    <property type="entry name" value="GGDEF"/>
    <property type="match status" value="1"/>
</dbReference>
<evidence type="ECO:0000313" key="7">
    <source>
        <dbReference type="Proteomes" id="UP000565262"/>
    </source>
</evidence>
<feature type="domain" description="EAL" evidence="4">
    <location>
        <begin position="563"/>
        <end position="815"/>
    </location>
</feature>
<dbReference type="Gene3D" id="3.30.70.270">
    <property type="match status" value="1"/>
</dbReference>
<dbReference type="SMART" id="SM00052">
    <property type="entry name" value="EAL"/>
    <property type="match status" value="1"/>
</dbReference>
<evidence type="ECO:0000313" key="6">
    <source>
        <dbReference type="EMBL" id="MBB1487215.1"/>
    </source>
</evidence>
<dbReference type="InterPro" id="IPR043128">
    <property type="entry name" value="Rev_trsase/Diguanyl_cyclase"/>
</dbReference>
<keyword evidence="3" id="KW-0472">Membrane</keyword>
<keyword evidence="3" id="KW-1133">Transmembrane helix</keyword>
<keyword evidence="7" id="KW-1185">Reference proteome</keyword>
<feature type="transmembrane region" description="Helical" evidence="3">
    <location>
        <begin position="301"/>
        <end position="320"/>
    </location>
</feature>
<name>A0A839IPN3_9GAMM</name>
<dbReference type="SUPFAM" id="SSF55073">
    <property type="entry name" value="Nucleotide cyclase"/>
    <property type="match status" value="1"/>
</dbReference>
<dbReference type="InterPro" id="IPR001633">
    <property type="entry name" value="EAL_dom"/>
</dbReference>
<dbReference type="PROSITE" id="PS50887">
    <property type="entry name" value="GGDEF"/>
    <property type="match status" value="1"/>
</dbReference>
<dbReference type="InterPro" id="IPR007890">
    <property type="entry name" value="CHASE2"/>
</dbReference>
<dbReference type="Pfam" id="PF00990">
    <property type="entry name" value="GGDEF"/>
    <property type="match status" value="1"/>
</dbReference>
<dbReference type="SMART" id="SM01080">
    <property type="entry name" value="CHASE2"/>
    <property type="match status" value="1"/>
</dbReference>
<dbReference type="Pfam" id="PF05226">
    <property type="entry name" value="CHASE2"/>
    <property type="match status" value="1"/>
</dbReference>
<dbReference type="InterPro" id="IPR029787">
    <property type="entry name" value="Nucleotide_cyclase"/>
</dbReference>
<proteinExistence type="predicted"/>
<dbReference type="PANTHER" id="PTHR44757:SF2">
    <property type="entry name" value="BIOFILM ARCHITECTURE MAINTENANCE PROTEIN MBAA"/>
    <property type="match status" value="1"/>
</dbReference>
<protein>
    <recommendedName>
        <fullName evidence="1">cyclic-guanylate-specific phosphodiesterase</fullName>
        <ecNumber evidence="1">3.1.4.52</ecNumber>
    </recommendedName>
</protein>
<sequence length="818" mass="91175">MKINIRAVWPVLIPVTVILVLLLFALSSFSRHSDLFFYDTWMGSAERPARDDIVIIGIDDKSINELGRWPWSRAQHARLLDNLTEAGARIIGMDMIFSEPESPAADQALAWAIRTHGRVVLALAPEKTGVGDQMRELLPLTDFAIAAGAMGHVHVDLDEDGHARKVFLQAGLESPQWPLFALAVAQQLGYEIRLSEVSYLQMQYEEALEAFTGKTTGWVRVQPVFIPFAGGDQHFKHFSYVDVLNDRVPEGAFQGKIVLVGATATGLSDILSTPRQRMAGVEFNANIVQALLEERQILPLSPYHCLLLMLAMGVFSLLVLWQLASRFLYLLFLPLLLMPLAISWLLFSVSQIWFAPVNAVLMQAGIFLCAAWWQAFKARRKISTLNDQVYQQLNFDTLTHLPNRNMLSQQISEEITRAPDSRFALVLIQPGGLKSINDRFGLQAGDLVLLNIAHQIKTAVSHSHPVARPGGLEFSVLICQQNSTDEIRHIASRLIALLQQPCEVNGESIYLTPSIGISIYPDDGRETEVLIGNAYTAMHKAKTDSRSDVCFYSRQLKQQIEHTGSLERDLRKALPNREFQLYYQPQVCSDEGDVIGLEALIRWHHPVRGMVSPGEFIPLAEKTGLILGIGDWVLEEACRQAASWRGQGLNIRMAVNISALQFNHTLVDKVRTALDVNQLPPDSLELEITESALVNDLSETRDTLVELKALGVQIALDDFGTGYSSLSYLKTFPLDRLKIDQSFVRDLTTNTESADIALAIINMAHSLNLKVIAEGVETQEQQKFLQGQTCEELQGYLFSKPLPPDEIVSVLMARNSGQ</sequence>
<organism evidence="6 7">
    <name type="scientific">Oceanospirillum sediminis</name>
    <dbReference type="NCBI Taxonomy" id="2760088"/>
    <lineage>
        <taxon>Bacteria</taxon>
        <taxon>Pseudomonadati</taxon>
        <taxon>Pseudomonadota</taxon>
        <taxon>Gammaproteobacteria</taxon>
        <taxon>Oceanospirillales</taxon>
        <taxon>Oceanospirillaceae</taxon>
        <taxon>Oceanospirillum</taxon>
    </lineage>
</organism>
<dbReference type="Gene3D" id="3.20.20.450">
    <property type="entry name" value="EAL domain"/>
    <property type="match status" value="1"/>
</dbReference>
<feature type="domain" description="GGDEF" evidence="5">
    <location>
        <begin position="421"/>
        <end position="554"/>
    </location>
</feature>
<dbReference type="CDD" id="cd01948">
    <property type="entry name" value="EAL"/>
    <property type="match status" value="1"/>
</dbReference>
<dbReference type="Proteomes" id="UP000565262">
    <property type="component" value="Unassembled WGS sequence"/>
</dbReference>
<comment type="caution">
    <text evidence="6">The sequence shown here is derived from an EMBL/GenBank/DDBJ whole genome shotgun (WGS) entry which is preliminary data.</text>
</comment>
<dbReference type="NCBIfam" id="TIGR00254">
    <property type="entry name" value="GGDEF"/>
    <property type="match status" value="1"/>
</dbReference>
<dbReference type="RefSeq" id="WP_182809000.1">
    <property type="nucleotide sequence ID" value="NZ_JACJFM010000013.1"/>
</dbReference>
<reference evidence="6 7" key="1">
    <citation type="submission" date="2020-08" db="EMBL/GenBank/DDBJ databases">
        <title>Oceanospirillum sp. nov. isolated from marine sediment.</title>
        <authorList>
            <person name="Ji X."/>
        </authorList>
    </citation>
    <scope>NUCLEOTIDE SEQUENCE [LARGE SCALE GENOMIC DNA]</scope>
    <source>
        <strain evidence="6 7">D5</strain>
    </source>
</reference>